<feature type="active site" evidence="7">
    <location>
        <position position="49"/>
    </location>
</feature>
<organism evidence="10 11">
    <name type="scientific">Bombilactobacillus apium</name>
    <dbReference type="NCBI Taxonomy" id="2675299"/>
    <lineage>
        <taxon>Bacteria</taxon>
        <taxon>Bacillati</taxon>
        <taxon>Bacillota</taxon>
        <taxon>Bacilli</taxon>
        <taxon>Lactobacillales</taxon>
        <taxon>Lactobacillaceae</taxon>
        <taxon>Bombilactobacillus</taxon>
    </lineage>
</organism>
<dbReference type="EMBL" id="JABZEC010000001">
    <property type="protein sequence ID" value="NVY95830.1"/>
    <property type="molecule type" value="Genomic_DNA"/>
</dbReference>
<gene>
    <name evidence="10" type="primary">lepB</name>
    <name evidence="10" type="ORF">HU830_01225</name>
</gene>
<keyword evidence="11" id="KW-1185">Reference proteome</keyword>
<dbReference type="InterPro" id="IPR000223">
    <property type="entry name" value="Pept_S26A_signal_pept_1"/>
</dbReference>
<proteinExistence type="inferred from homology"/>
<dbReference type="InterPro" id="IPR036286">
    <property type="entry name" value="LexA/Signal_pep-like_sf"/>
</dbReference>
<sequence length="218" mass="24742">MGAEKSSSGTVRSWLIWLAQTIGLLIVIWGAFFLLNRYLIDNTRVSGTSMQPTFEDNDRAIAWRHSKVKTGDVVVIDAPDQPGAFYIKRVIATPQQTVVAKDNQIYVNGKKLQQDYLKPGSKLVDDGTAGVYGTKYTDTDDFSLRTLAKSSYYRKLYTPQQLQQLQATNQVPKGSYFVMGDHRSVSKDSRYIGFIPRDKIEGVVKVRYWPLTSWKIFN</sequence>
<evidence type="ECO:0000256" key="2">
    <source>
        <dbReference type="ARBA" id="ARBA00004401"/>
    </source>
</evidence>
<accession>A0A850R0F1</accession>
<dbReference type="NCBIfam" id="TIGR02227">
    <property type="entry name" value="sigpep_I_bact"/>
    <property type="match status" value="1"/>
</dbReference>
<dbReference type="AlphaFoldDB" id="A0A850R0F1"/>
<dbReference type="Proteomes" id="UP000563523">
    <property type="component" value="Unassembled WGS sequence"/>
</dbReference>
<protein>
    <recommendedName>
        <fullName evidence="4 8">Signal peptidase I</fullName>
        <ecNumber evidence="4 8">3.4.21.89</ecNumber>
    </recommendedName>
</protein>
<keyword evidence="5 8" id="KW-0645">Protease</keyword>
<dbReference type="RefSeq" id="WP_176941997.1">
    <property type="nucleotide sequence ID" value="NZ_JABZEC010000001.1"/>
</dbReference>
<evidence type="ECO:0000256" key="5">
    <source>
        <dbReference type="ARBA" id="ARBA00022670"/>
    </source>
</evidence>
<evidence type="ECO:0000256" key="6">
    <source>
        <dbReference type="ARBA" id="ARBA00022801"/>
    </source>
</evidence>
<dbReference type="SUPFAM" id="SSF51306">
    <property type="entry name" value="LexA/Signal peptidase"/>
    <property type="match status" value="1"/>
</dbReference>
<reference evidence="10 11" key="1">
    <citation type="submission" date="2020-06" db="EMBL/GenBank/DDBJ databases">
        <authorList>
            <person name="Kang J."/>
        </authorList>
    </citation>
    <scope>NUCLEOTIDE SEQUENCE [LARGE SCALE GENOMIC DNA]</scope>
    <source>
        <strain evidence="10 11">DCY120</strain>
    </source>
</reference>
<feature type="transmembrane region" description="Helical" evidence="8">
    <location>
        <begin position="14"/>
        <end position="35"/>
    </location>
</feature>
<dbReference type="Pfam" id="PF10502">
    <property type="entry name" value="Peptidase_S26"/>
    <property type="match status" value="1"/>
</dbReference>
<evidence type="ECO:0000259" key="9">
    <source>
        <dbReference type="Pfam" id="PF10502"/>
    </source>
</evidence>
<evidence type="ECO:0000256" key="3">
    <source>
        <dbReference type="ARBA" id="ARBA00009370"/>
    </source>
</evidence>
<comment type="caution">
    <text evidence="10">The sequence shown here is derived from an EMBL/GenBank/DDBJ whole genome shotgun (WGS) entry which is preliminary data.</text>
</comment>
<name>A0A850R0F1_9LACO</name>
<comment type="catalytic activity">
    <reaction evidence="1 8">
        <text>Cleavage of hydrophobic, N-terminal signal or leader sequences from secreted and periplasmic proteins.</text>
        <dbReference type="EC" id="3.4.21.89"/>
    </reaction>
</comment>
<dbReference type="PANTHER" id="PTHR43390:SF1">
    <property type="entry name" value="CHLOROPLAST PROCESSING PEPTIDASE"/>
    <property type="match status" value="1"/>
</dbReference>
<dbReference type="EC" id="3.4.21.89" evidence="4 8"/>
<evidence type="ECO:0000256" key="8">
    <source>
        <dbReference type="RuleBase" id="RU362042"/>
    </source>
</evidence>
<dbReference type="PROSITE" id="PS00761">
    <property type="entry name" value="SPASE_I_3"/>
    <property type="match status" value="1"/>
</dbReference>
<dbReference type="PRINTS" id="PR00727">
    <property type="entry name" value="LEADERPTASE"/>
</dbReference>
<keyword evidence="6 8" id="KW-0378">Hydrolase</keyword>
<comment type="similarity">
    <text evidence="3 8">Belongs to the peptidase S26 family.</text>
</comment>
<keyword evidence="8" id="KW-0812">Transmembrane</keyword>
<comment type="subcellular location">
    <subcellularLocation>
        <location evidence="2">Cell membrane</location>
        <topology evidence="2">Single-pass type II membrane protein</topology>
    </subcellularLocation>
    <subcellularLocation>
        <location evidence="8">Membrane</location>
        <topology evidence="8">Single-pass type II membrane protein</topology>
    </subcellularLocation>
</comment>
<dbReference type="Gene3D" id="2.10.109.10">
    <property type="entry name" value="Umud Fragment, subunit A"/>
    <property type="match status" value="1"/>
</dbReference>
<dbReference type="GO" id="GO:0006465">
    <property type="term" value="P:signal peptide processing"/>
    <property type="evidence" value="ECO:0007669"/>
    <property type="project" value="InterPro"/>
</dbReference>
<evidence type="ECO:0000256" key="1">
    <source>
        <dbReference type="ARBA" id="ARBA00000677"/>
    </source>
</evidence>
<dbReference type="GO" id="GO:0004252">
    <property type="term" value="F:serine-type endopeptidase activity"/>
    <property type="evidence" value="ECO:0007669"/>
    <property type="project" value="InterPro"/>
</dbReference>
<feature type="active site" evidence="7">
    <location>
        <position position="88"/>
    </location>
</feature>
<dbReference type="InterPro" id="IPR019756">
    <property type="entry name" value="Pept_S26A_signal_pept_1_Ser-AS"/>
</dbReference>
<dbReference type="GO" id="GO:0005886">
    <property type="term" value="C:plasma membrane"/>
    <property type="evidence" value="ECO:0007669"/>
    <property type="project" value="UniProtKB-SubCell"/>
</dbReference>
<evidence type="ECO:0000313" key="10">
    <source>
        <dbReference type="EMBL" id="NVY95830.1"/>
    </source>
</evidence>
<dbReference type="InterPro" id="IPR019533">
    <property type="entry name" value="Peptidase_S26"/>
</dbReference>
<feature type="domain" description="Peptidase S26" evidence="9">
    <location>
        <begin position="20"/>
        <end position="209"/>
    </location>
</feature>
<dbReference type="PANTHER" id="PTHR43390">
    <property type="entry name" value="SIGNAL PEPTIDASE I"/>
    <property type="match status" value="1"/>
</dbReference>
<dbReference type="InterPro" id="IPR019758">
    <property type="entry name" value="Pept_S26A_signal_pept_1_CS"/>
</dbReference>
<evidence type="ECO:0000256" key="4">
    <source>
        <dbReference type="ARBA" id="ARBA00013208"/>
    </source>
</evidence>
<keyword evidence="8" id="KW-1133">Transmembrane helix</keyword>
<evidence type="ECO:0000256" key="7">
    <source>
        <dbReference type="PIRSR" id="PIRSR600223-1"/>
    </source>
</evidence>
<keyword evidence="8" id="KW-0472">Membrane</keyword>
<dbReference type="CDD" id="cd06530">
    <property type="entry name" value="S26_SPase_I"/>
    <property type="match status" value="1"/>
</dbReference>
<dbReference type="PROSITE" id="PS00501">
    <property type="entry name" value="SPASE_I_1"/>
    <property type="match status" value="1"/>
</dbReference>
<dbReference type="GO" id="GO:0009003">
    <property type="term" value="F:signal peptidase activity"/>
    <property type="evidence" value="ECO:0007669"/>
    <property type="project" value="UniProtKB-EC"/>
</dbReference>
<evidence type="ECO:0000313" key="11">
    <source>
        <dbReference type="Proteomes" id="UP000563523"/>
    </source>
</evidence>